<name>A0ABV8VZ67_9FLAO</name>
<keyword evidence="3" id="KW-1015">Disulfide bond</keyword>
<gene>
    <name evidence="7" type="ORF">ACFOY0_01905</name>
</gene>
<dbReference type="SUPFAM" id="SSF52833">
    <property type="entry name" value="Thioredoxin-like"/>
    <property type="match status" value="1"/>
</dbReference>
<dbReference type="InterPro" id="IPR050553">
    <property type="entry name" value="Thioredoxin_ResA/DsbE_sf"/>
</dbReference>
<dbReference type="PANTHER" id="PTHR42852:SF6">
    <property type="entry name" value="THIOL:DISULFIDE INTERCHANGE PROTEIN DSBE"/>
    <property type="match status" value="1"/>
</dbReference>
<keyword evidence="5" id="KW-0732">Signal</keyword>
<keyword evidence="8" id="KW-1185">Reference proteome</keyword>
<reference evidence="8" key="1">
    <citation type="journal article" date="2019" name="Int. J. Syst. Evol. Microbiol.">
        <title>The Global Catalogue of Microorganisms (GCM) 10K type strain sequencing project: providing services to taxonomists for standard genome sequencing and annotation.</title>
        <authorList>
            <consortium name="The Broad Institute Genomics Platform"/>
            <consortium name="The Broad Institute Genome Sequencing Center for Infectious Disease"/>
            <person name="Wu L."/>
            <person name="Ma J."/>
        </authorList>
    </citation>
    <scope>NUCLEOTIDE SEQUENCE [LARGE SCALE GENOMIC DNA]</scope>
    <source>
        <strain evidence="8">CGMCC 1.15345</strain>
    </source>
</reference>
<dbReference type="PANTHER" id="PTHR42852">
    <property type="entry name" value="THIOL:DISULFIDE INTERCHANGE PROTEIN DSBE"/>
    <property type="match status" value="1"/>
</dbReference>
<evidence type="ECO:0000313" key="7">
    <source>
        <dbReference type="EMBL" id="MFC4389736.1"/>
    </source>
</evidence>
<comment type="caution">
    <text evidence="7">The sequence shown here is derived from an EMBL/GenBank/DDBJ whole genome shotgun (WGS) entry which is preliminary data.</text>
</comment>
<dbReference type="InterPro" id="IPR036249">
    <property type="entry name" value="Thioredoxin-like_sf"/>
</dbReference>
<keyword evidence="2" id="KW-0201">Cytochrome c-type biogenesis</keyword>
<dbReference type="CDD" id="cd02966">
    <property type="entry name" value="TlpA_like_family"/>
    <property type="match status" value="1"/>
</dbReference>
<sequence>MFKLKNALLFLLISTASFAQQITIKYVGNKETVINLTSHSRENIYERAVLNTNNRELKVDNNSTISCNDINRATSIYALPNETIEFDLDDKGLVHYYCNENPIRKSESEFLNESFIKYGSTKNLPSYNQLKIIMASAKLNSYFDKDYLKQKELLETYYKENKLSKEFYEYFTAMYWSLTLYNALEAQPLNPATFTTIEESFDQADVLLDVQAYRELVENYVKKRMNFLGLKKTLPNVLNFISANFKNQAIIDYLLYINMYYPVNNRDQKVPFDAKALEIFRNNCKNQAFVSNIEAELKPTATPLVLKDIVKKHEGKLVLIDFWASWCMPCREELPSEKKLMEAYKDVAFVFISIDKSATSWKKAMLQHKDILNTENSVLISKSEKDELLKEINVTTIPRYVLLGKDGKIIHKDAPRPSTTQIRILLDKYL</sequence>
<feature type="chain" id="PRO_5047264177" evidence="5">
    <location>
        <begin position="20"/>
        <end position="430"/>
    </location>
</feature>
<dbReference type="EMBL" id="JBHSCO010000001">
    <property type="protein sequence ID" value="MFC4389736.1"/>
    <property type="molecule type" value="Genomic_DNA"/>
</dbReference>
<dbReference type="Proteomes" id="UP001595719">
    <property type="component" value="Unassembled WGS sequence"/>
</dbReference>
<evidence type="ECO:0000256" key="1">
    <source>
        <dbReference type="ARBA" id="ARBA00004196"/>
    </source>
</evidence>
<evidence type="ECO:0000256" key="5">
    <source>
        <dbReference type="SAM" id="SignalP"/>
    </source>
</evidence>
<dbReference type="Gene3D" id="3.40.30.10">
    <property type="entry name" value="Glutaredoxin"/>
    <property type="match status" value="1"/>
</dbReference>
<accession>A0ABV8VZ67</accession>
<feature type="signal peptide" evidence="5">
    <location>
        <begin position="1"/>
        <end position="19"/>
    </location>
</feature>
<dbReference type="InterPro" id="IPR013766">
    <property type="entry name" value="Thioredoxin_domain"/>
</dbReference>
<evidence type="ECO:0000256" key="4">
    <source>
        <dbReference type="ARBA" id="ARBA00023284"/>
    </source>
</evidence>
<evidence type="ECO:0000256" key="3">
    <source>
        <dbReference type="ARBA" id="ARBA00023157"/>
    </source>
</evidence>
<dbReference type="PROSITE" id="PS51352">
    <property type="entry name" value="THIOREDOXIN_2"/>
    <property type="match status" value="1"/>
</dbReference>
<comment type="subcellular location">
    <subcellularLocation>
        <location evidence="1">Cell envelope</location>
    </subcellularLocation>
</comment>
<organism evidence="7 8">
    <name type="scientific">Flavobacterium quisquiliarum</name>
    <dbReference type="NCBI Taxonomy" id="1834436"/>
    <lineage>
        <taxon>Bacteria</taxon>
        <taxon>Pseudomonadati</taxon>
        <taxon>Bacteroidota</taxon>
        <taxon>Flavobacteriia</taxon>
        <taxon>Flavobacteriales</taxon>
        <taxon>Flavobacteriaceae</taxon>
        <taxon>Flavobacterium</taxon>
    </lineage>
</organism>
<evidence type="ECO:0000313" key="8">
    <source>
        <dbReference type="Proteomes" id="UP001595719"/>
    </source>
</evidence>
<feature type="domain" description="Thioredoxin" evidence="6">
    <location>
        <begin position="286"/>
        <end position="430"/>
    </location>
</feature>
<dbReference type="InterPro" id="IPR012336">
    <property type="entry name" value="Thioredoxin-like_fold"/>
</dbReference>
<keyword evidence="4" id="KW-0676">Redox-active center</keyword>
<evidence type="ECO:0000259" key="6">
    <source>
        <dbReference type="PROSITE" id="PS51352"/>
    </source>
</evidence>
<proteinExistence type="predicted"/>
<protein>
    <submittedName>
        <fullName evidence="7">Thioredoxin-like domain-containing protein</fullName>
    </submittedName>
</protein>
<dbReference type="RefSeq" id="WP_179003523.1">
    <property type="nucleotide sequence ID" value="NZ_JBHSCO010000001.1"/>
</dbReference>
<evidence type="ECO:0000256" key="2">
    <source>
        <dbReference type="ARBA" id="ARBA00022748"/>
    </source>
</evidence>
<dbReference type="Pfam" id="PF13905">
    <property type="entry name" value="Thioredoxin_8"/>
    <property type="match status" value="1"/>
</dbReference>